<protein>
    <submittedName>
        <fullName evidence="1">Uncharacterized protein</fullName>
    </submittedName>
</protein>
<dbReference type="EMBL" id="FOKG01000002">
    <property type="protein sequence ID" value="SFA93650.1"/>
    <property type="molecule type" value="Genomic_DNA"/>
</dbReference>
<dbReference type="SUPFAM" id="SSF46785">
    <property type="entry name" value="Winged helix' DNA-binding domain"/>
    <property type="match status" value="1"/>
</dbReference>
<dbReference type="Proteomes" id="UP000243799">
    <property type="component" value="Unassembled WGS sequence"/>
</dbReference>
<organism evidence="1 2">
    <name type="scientific">Amycolatopsis marina</name>
    <dbReference type="NCBI Taxonomy" id="490629"/>
    <lineage>
        <taxon>Bacteria</taxon>
        <taxon>Bacillati</taxon>
        <taxon>Actinomycetota</taxon>
        <taxon>Actinomycetes</taxon>
        <taxon>Pseudonocardiales</taxon>
        <taxon>Pseudonocardiaceae</taxon>
        <taxon>Amycolatopsis</taxon>
    </lineage>
</organism>
<proteinExistence type="predicted"/>
<name>A0A1I0WZQ2_9PSEU</name>
<accession>A0A1I0WZQ2</accession>
<dbReference type="STRING" id="490629.SAMN05216266_102318"/>
<sequence>MYRIRVRWVGEDPRAALSAESDLSKSQVRTIEQQLARMDARSRHGAWTHDVLTLVAAHPERRAADLADMLGRDKDALKLDIRKLKNLGLTHSLDVGYRISPRGSAYLRARAEDLDTKG</sequence>
<evidence type="ECO:0000313" key="2">
    <source>
        <dbReference type="Proteomes" id="UP000243799"/>
    </source>
</evidence>
<dbReference type="AlphaFoldDB" id="A0A1I0WZQ2"/>
<keyword evidence="2" id="KW-1185">Reference proteome</keyword>
<evidence type="ECO:0000313" key="1">
    <source>
        <dbReference type="EMBL" id="SFA93650.1"/>
    </source>
</evidence>
<dbReference type="InterPro" id="IPR036390">
    <property type="entry name" value="WH_DNA-bd_sf"/>
</dbReference>
<reference evidence="2" key="1">
    <citation type="submission" date="2016-10" db="EMBL/GenBank/DDBJ databases">
        <authorList>
            <person name="Varghese N."/>
            <person name="Submissions S."/>
        </authorList>
    </citation>
    <scope>NUCLEOTIDE SEQUENCE [LARGE SCALE GENOMIC DNA]</scope>
    <source>
        <strain evidence="2">CGMCC 4.3568</strain>
    </source>
</reference>
<dbReference type="OrthoDB" id="121143at2"/>
<gene>
    <name evidence="1" type="ORF">SAMN05216266_102318</name>
</gene>
<dbReference type="RefSeq" id="WP_091670565.1">
    <property type="nucleotide sequence ID" value="NZ_FOKG01000002.1"/>
</dbReference>